<gene>
    <name evidence="3" type="primary">xerD_3</name>
    <name evidence="3" type="ORF">ROE7235_03081</name>
</gene>
<dbReference type="EMBL" id="UIHC01000044">
    <property type="protein sequence ID" value="SUZ33312.1"/>
    <property type="molecule type" value="Genomic_DNA"/>
</dbReference>
<dbReference type="InterPro" id="IPR011010">
    <property type="entry name" value="DNA_brk_join_enz"/>
</dbReference>
<dbReference type="GO" id="GO:0015074">
    <property type="term" value="P:DNA integration"/>
    <property type="evidence" value="ECO:0007669"/>
    <property type="project" value="InterPro"/>
</dbReference>
<sequence length="348" mass="39248">MSLIMPIHSWPARDQVLWTSLMQQGGPFDDRGAFAHLRDTSRKTLSDSYGRWLEWLNRYEPDVLGEAPAQRASIERLRVWLAALGHNSNMTRLMFVEGVIRVLSKAEPDADWSRHRKLVAALKRLAGRGDPARKRGRILSSRVLLKAGMDLSGPDADGTSNALQRALKRRDGAMLALLAMMPMRARAFSSLEIGTSLIIRPEGFTIALTEDMTKTGAPWEADVPEPAASALRHYLDVARPFLMARTNQRHDRLWVEKKGAHMRHDTVRLRIAKKTTDKTGIRVPPHFFRDAAATTLARESSEAARLIRPILAHSSFETAEKHYIHAQSLDASRAFMQVVRTRKTARIR</sequence>
<dbReference type="AlphaFoldDB" id="A0A3B0MBS1"/>
<dbReference type="OrthoDB" id="7363113at2"/>
<accession>A0A3B0MBS1</accession>
<dbReference type="GO" id="GO:0003677">
    <property type="term" value="F:DNA binding"/>
    <property type="evidence" value="ECO:0007669"/>
    <property type="project" value="InterPro"/>
</dbReference>
<keyword evidence="4" id="KW-1185">Reference proteome</keyword>
<organism evidence="3 4">
    <name type="scientific">Roseinatronobacter ekhonensis</name>
    <dbReference type="NCBI Taxonomy" id="254356"/>
    <lineage>
        <taxon>Bacteria</taxon>
        <taxon>Pseudomonadati</taxon>
        <taxon>Pseudomonadota</taxon>
        <taxon>Alphaproteobacteria</taxon>
        <taxon>Rhodobacterales</taxon>
        <taxon>Paracoccaceae</taxon>
        <taxon>Roseinatronobacter</taxon>
    </lineage>
</organism>
<dbReference type="SUPFAM" id="SSF56349">
    <property type="entry name" value="DNA breaking-rejoining enzymes"/>
    <property type="match status" value="1"/>
</dbReference>
<dbReference type="Gene3D" id="1.10.443.10">
    <property type="entry name" value="Intergrase catalytic core"/>
    <property type="match status" value="1"/>
</dbReference>
<dbReference type="InterPro" id="IPR002104">
    <property type="entry name" value="Integrase_catalytic"/>
</dbReference>
<dbReference type="GO" id="GO:0006310">
    <property type="term" value="P:DNA recombination"/>
    <property type="evidence" value="ECO:0007669"/>
    <property type="project" value="UniProtKB-KW"/>
</dbReference>
<name>A0A3B0MBS1_9RHOB</name>
<dbReference type="Pfam" id="PF00589">
    <property type="entry name" value="Phage_integrase"/>
    <property type="match status" value="1"/>
</dbReference>
<dbReference type="RefSeq" id="WP_121096385.1">
    <property type="nucleotide sequence ID" value="NZ_UIHC01000044.1"/>
</dbReference>
<reference evidence="4" key="1">
    <citation type="submission" date="2018-08" db="EMBL/GenBank/DDBJ databases">
        <authorList>
            <person name="Rodrigo-Torres L."/>
            <person name="Arahal R. D."/>
            <person name="Lucena T."/>
        </authorList>
    </citation>
    <scope>NUCLEOTIDE SEQUENCE [LARGE SCALE GENOMIC DNA]</scope>
    <source>
        <strain evidence="4">CECT 7235</strain>
    </source>
</reference>
<proteinExistence type="predicted"/>
<dbReference type="Proteomes" id="UP000272908">
    <property type="component" value="Unassembled WGS sequence"/>
</dbReference>
<protein>
    <submittedName>
        <fullName evidence="3">Tyrosine recombinase XerD</fullName>
    </submittedName>
</protein>
<evidence type="ECO:0000313" key="3">
    <source>
        <dbReference type="EMBL" id="SUZ33312.1"/>
    </source>
</evidence>
<dbReference type="InterPro" id="IPR013762">
    <property type="entry name" value="Integrase-like_cat_sf"/>
</dbReference>
<evidence type="ECO:0000313" key="4">
    <source>
        <dbReference type="Proteomes" id="UP000272908"/>
    </source>
</evidence>
<keyword evidence="1" id="KW-0233">DNA recombination</keyword>
<dbReference type="PROSITE" id="PS51898">
    <property type="entry name" value="TYR_RECOMBINASE"/>
    <property type="match status" value="1"/>
</dbReference>
<evidence type="ECO:0000259" key="2">
    <source>
        <dbReference type="PROSITE" id="PS51898"/>
    </source>
</evidence>
<feature type="domain" description="Tyr recombinase" evidence="2">
    <location>
        <begin position="134"/>
        <end position="336"/>
    </location>
</feature>
<evidence type="ECO:0000256" key="1">
    <source>
        <dbReference type="ARBA" id="ARBA00023172"/>
    </source>
</evidence>